<accession>A0A1G8FQE2</accession>
<proteinExistence type="predicted"/>
<gene>
    <name evidence="1" type="ORF">SAMN05421818_11825</name>
</gene>
<name>A0A1G8FQE2_9FLAO</name>
<sequence>MRKPVENKFNKVNVENAIFNSKNEKILVIYYIICLKNKN</sequence>
<reference evidence="2" key="1">
    <citation type="submission" date="2016-10" db="EMBL/GenBank/DDBJ databases">
        <authorList>
            <person name="Varghese N."/>
            <person name="Submissions S."/>
        </authorList>
    </citation>
    <scope>NUCLEOTIDE SEQUENCE [LARGE SCALE GENOMIC DNA]</scope>
    <source>
        <strain evidence="2">DSM 23313</strain>
    </source>
</reference>
<dbReference type="Proteomes" id="UP000243588">
    <property type="component" value="Unassembled WGS sequence"/>
</dbReference>
<dbReference type="EMBL" id="FNDQ01000018">
    <property type="protein sequence ID" value="SDH84319.1"/>
    <property type="molecule type" value="Genomic_DNA"/>
</dbReference>
<evidence type="ECO:0000313" key="1">
    <source>
        <dbReference type="EMBL" id="SDH84319.1"/>
    </source>
</evidence>
<organism evidence="1 2">
    <name type="scientific">Myroides phaeus</name>
    <dbReference type="NCBI Taxonomy" id="702745"/>
    <lineage>
        <taxon>Bacteria</taxon>
        <taxon>Pseudomonadati</taxon>
        <taxon>Bacteroidota</taxon>
        <taxon>Flavobacteriia</taxon>
        <taxon>Flavobacteriales</taxon>
        <taxon>Flavobacteriaceae</taxon>
        <taxon>Myroides</taxon>
    </lineage>
</organism>
<dbReference type="AlphaFoldDB" id="A0A1G8FQE2"/>
<protein>
    <submittedName>
        <fullName evidence="1">Uncharacterized protein</fullName>
    </submittedName>
</protein>
<keyword evidence="2" id="KW-1185">Reference proteome</keyword>
<evidence type="ECO:0000313" key="2">
    <source>
        <dbReference type="Proteomes" id="UP000243588"/>
    </source>
</evidence>